<dbReference type="GO" id="GO:0008080">
    <property type="term" value="F:N-acetyltransferase activity"/>
    <property type="evidence" value="ECO:0007669"/>
    <property type="project" value="InterPro"/>
</dbReference>
<gene>
    <name evidence="4" type="ORF">TSA1_10070</name>
</gene>
<organism evidence="4 5">
    <name type="scientific">Bradyrhizobium nitroreducens</name>
    <dbReference type="NCBI Taxonomy" id="709803"/>
    <lineage>
        <taxon>Bacteria</taxon>
        <taxon>Pseudomonadati</taxon>
        <taxon>Pseudomonadota</taxon>
        <taxon>Alphaproteobacteria</taxon>
        <taxon>Hyphomicrobiales</taxon>
        <taxon>Nitrobacteraceae</taxon>
        <taxon>Bradyrhizobium</taxon>
    </lineage>
</organism>
<dbReference type="SUPFAM" id="SSF46785">
    <property type="entry name" value="Winged helix' DNA-binding domain"/>
    <property type="match status" value="1"/>
</dbReference>
<keyword evidence="5" id="KW-1185">Reference proteome</keyword>
<feature type="domain" description="HTH marR-type" evidence="2">
    <location>
        <begin position="1"/>
        <end position="140"/>
    </location>
</feature>
<evidence type="ECO:0000256" key="1">
    <source>
        <dbReference type="ARBA" id="ARBA00022679"/>
    </source>
</evidence>
<dbReference type="InterPro" id="IPR016181">
    <property type="entry name" value="Acyl_CoA_acyltransferase"/>
</dbReference>
<dbReference type="InterPro" id="IPR036390">
    <property type="entry name" value="WH_DNA-bd_sf"/>
</dbReference>
<evidence type="ECO:0000313" key="5">
    <source>
        <dbReference type="Proteomes" id="UP000228930"/>
    </source>
</evidence>
<dbReference type="InterPro" id="IPR000182">
    <property type="entry name" value="GNAT_dom"/>
</dbReference>
<evidence type="ECO:0000259" key="3">
    <source>
        <dbReference type="PROSITE" id="PS51186"/>
    </source>
</evidence>
<evidence type="ECO:0000259" key="2">
    <source>
        <dbReference type="PROSITE" id="PS50995"/>
    </source>
</evidence>
<dbReference type="GO" id="GO:0003700">
    <property type="term" value="F:DNA-binding transcription factor activity"/>
    <property type="evidence" value="ECO:0007669"/>
    <property type="project" value="InterPro"/>
</dbReference>
<dbReference type="Proteomes" id="UP000228930">
    <property type="component" value="Unassembled WGS sequence"/>
</dbReference>
<dbReference type="PANTHER" id="PTHR13947:SF37">
    <property type="entry name" value="LD18367P"/>
    <property type="match status" value="1"/>
</dbReference>
<dbReference type="SUPFAM" id="SSF55729">
    <property type="entry name" value="Acyl-CoA N-acyltransferases (Nat)"/>
    <property type="match status" value="1"/>
</dbReference>
<protein>
    <submittedName>
        <fullName evidence="4">MarR family transcriptional regulator</fullName>
    </submittedName>
</protein>
<dbReference type="RefSeq" id="WP_100176282.1">
    <property type="nucleotide sequence ID" value="NZ_LFJC01000003.1"/>
</dbReference>
<dbReference type="InterPro" id="IPR000835">
    <property type="entry name" value="HTH_MarR-typ"/>
</dbReference>
<evidence type="ECO:0000313" key="4">
    <source>
        <dbReference type="EMBL" id="PIT01063.1"/>
    </source>
</evidence>
<dbReference type="Pfam" id="PF12802">
    <property type="entry name" value="MarR_2"/>
    <property type="match status" value="1"/>
</dbReference>
<dbReference type="AlphaFoldDB" id="A0A2M6U8Z5"/>
<sequence>MSFEATDPITAVRAFNRFYTRKLGVLDQHLGKSPFSLSEARVLYELAHRDDLAAKEIGIELGLDPGYLSRIIQSFDEKGLITRKPLPADRRQYQLSLTAKGRQTFAKLNLSSQNEVAAMLAQLSASDATRLTQAMATIEAVLEQRRSQPAAFVLRSHRVGDMGWVISRQAAAYAADYGWDISYEALVAEICAQFIKNYDPAREHCWIAESGGEPVGSIFLVKATDEIAKLRLLQVETKARGLGVGRALVEQCLQGARERGYKRMTLWTQSILVAARGIYKSAGFKLVKEEKHHSFGVDLVGETWERDL</sequence>
<dbReference type="PROSITE" id="PS51186">
    <property type="entry name" value="GNAT"/>
    <property type="match status" value="1"/>
</dbReference>
<proteinExistence type="predicted"/>
<dbReference type="InterPro" id="IPR036388">
    <property type="entry name" value="WH-like_DNA-bd_sf"/>
</dbReference>
<comment type="caution">
    <text evidence="4">The sequence shown here is derived from an EMBL/GenBank/DDBJ whole genome shotgun (WGS) entry which is preliminary data.</text>
</comment>
<accession>A0A2M6U8Z5</accession>
<dbReference type="Pfam" id="PF00583">
    <property type="entry name" value="Acetyltransf_1"/>
    <property type="match status" value="1"/>
</dbReference>
<reference evidence="4 5" key="1">
    <citation type="submission" date="2015-06" db="EMBL/GenBank/DDBJ databases">
        <title>Comparative genome analysis of nirS-carrying Bradyrhizobium sp. strains.</title>
        <authorList>
            <person name="Ishii S."/>
            <person name="Jang J."/>
            <person name="Nishizawa T."/>
            <person name="Senoo K."/>
        </authorList>
    </citation>
    <scope>NUCLEOTIDE SEQUENCE [LARGE SCALE GENOMIC DNA]</scope>
    <source>
        <strain evidence="4 5">TSA1</strain>
    </source>
</reference>
<dbReference type="PANTHER" id="PTHR13947">
    <property type="entry name" value="GNAT FAMILY N-ACETYLTRANSFERASE"/>
    <property type="match status" value="1"/>
</dbReference>
<keyword evidence="1" id="KW-0808">Transferase</keyword>
<dbReference type="CDD" id="cd04301">
    <property type="entry name" value="NAT_SF"/>
    <property type="match status" value="1"/>
</dbReference>
<dbReference type="SMART" id="SM00347">
    <property type="entry name" value="HTH_MARR"/>
    <property type="match status" value="1"/>
</dbReference>
<dbReference type="Gene3D" id="1.10.10.10">
    <property type="entry name" value="Winged helix-like DNA-binding domain superfamily/Winged helix DNA-binding domain"/>
    <property type="match status" value="1"/>
</dbReference>
<dbReference type="Gene3D" id="3.40.630.30">
    <property type="match status" value="1"/>
</dbReference>
<dbReference type="InterPro" id="IPR050769">
    <property type="entry name" value="NAT_camello-type"/>
</dbReference>
<name>A0A2M6U8Z5_9BRAD</name>
<dbReference type="EMBL" id="LFJC01000003">
    <property type="protein sequence ID" value="PIT01063.1"/>
    <property type="molecule type" value="Genomic_DNA"/>
</dbReference>
<dbReference type="PROSITE" id="PS50995">
    <property type="entry name" value="HTH_MARR_2"/>
    <property type="match status" value="1"/>
</dbReference>
<feature type="domain" description="N-acetyltransferase" evidence="3">
    <location>
        <begin position="165"/>
        <end position="308"/>
    </location>
</feature>